<keyword evidence="21" id="KW-1185">Reference proteome</keyword>
<feature type="compositionally biased region" description="Low complexity" evidence="17">
    <location>
        <begin position="277"/>
        <end position="293"/>
    </location>
</feature>
<evidence type="ECO:0000256" key="18">
    <source>
        <dbReference type="SAM" id="Phobius"/>
    </source>
</evidence>
<comment type="caution">
    <text evidence="20">The sequence shown here is derived from an EMBL/GenBank/DDBJ whole genome shotgun (WGS) entry which is preliminary data.</text>
</comment>
<comment type="subunit">
    <text evidence="12">Interacts with the Sec translocase complex via SecD. Specifically interacts with transmembrane segments of nascent integral membrane proteins during membrane integration.</text>
</comment>
<evidence type="ECO:0000259" key="19">
    <source>
        <dbReference type="Pfam" id="PF02096"/>
    </source>
</evidence>
<dbReference type="InterPro" id="IPR001708">
    <property type="entry name" value="YidC/ALB3/OXA1/COX18"/>
</dbReference>
<keyword evidence="4" id="KW-0813">Transport</keyword>
<evidence type="ECO:0000256" key="2">
    <source>
        <dbReference type="ARBA" id="ARBA00010527"/>
    </source>
</evidence>
<evidence type="ECO:0000256" key="7">
    <source>
        <dbReference type="ARBA" id="ARBA00022927"/>
    </source>
</evidence>
<dbReference type="PANTHER" id="PTHR12428">
    <property type="entry name" value="OXA1"/>
    <property type="match status" value="1"/>
</dbReference>
<dbReference type="NCBIfam" id="TIGR03592">
    <property type="entry name" value="yidC_oxa1_cterm"/>
    <property type="match status" value="1"/>
</dbReference>
<dbReference type="NCBIfam" id="NF002899">
    <property type="entry name" value="PRK03449.1"/>
    <property type="match status" value="1"/>
</dbReference>
<feature type="transmembrane region" description="Helical" evidence="18">
    <location>
        <begin position="174"/>
        <end position="199"/>
    </location>
</feature>
<keyword evidence="8 18" id="KW-1133">Transmembrane helix</keyword>
<keyword evidence="10" id="KW-0143">Chaperone</keyword>
<feature type="transmembrane region" description="Helical" evidence="18">
    <location>
        <begin position="220"/>
        <end position="246"/>
    </location>
</feature>
<evidence type="ECO:0000256" key="5">
    <source>
        <dbReference type="ARBA" id="ARBA00022475"/>
    </source>
</evidence>
<gene>
    <name evidence="20" type="primary">yidC_2</name>
    <name evidence="20" type="ORF">GCM10023318_26110</name>
</gene>
<keyword evidence="6 16" id="KW-0812">Transmembrane</keyword>
<comment type="subcellular location">
    <subcellularLocation>
        <location evidence="1">Cell membrane</location>
        <topology evidence="1">Multi-pass membrane protein</topology>
    </subcellularLocation>
    <subcellularLocation>
        <location evidence="16">Membrane</location>
        <topology evidence="16">Multi-pass membrane protein</topology>
    </subcellularLocation>
</comment>
<dbReference type="PANTHER" id="PTHR12428:SF65">
    <property type="entry name" value="CYTOCHROME C OXIDASE ASSEMBLY PROTEIN COX18, MITOCHONDRIAL"/>
    <property type="match status" value="1"/>
</dbReference>
<comment type="similarity">
    <text evidence="2">Belongs to the OXA1/ALB3/YidC family. Type 1 subfamily.</text>
</comment>
<evidence type="ECO:0000256" key="4">
    <source>
        <dbReference type="ARBA" id="ARBA00022448"/>
    </source>
</evidence>
<evidence type="ECO:0000256" key="14">
    <source>
        <dbReference type="ARBA" id="ARBA00033245"/>
    </source>
</evidence>
<dbReference type="EMBL" id="BAABJM010000002">
    <property type="protein sequence ID" value="GAA5052886.1"/>
    <property type="molecule type" value="Genomic_DNA"/>
</dbReference>
<accession>A0ABP9K7Z6</accession>
<evidence type="ECO:0000256" key="16">
    <source>
        <dbReference type="RuleBase" id="RU003945"/>
    </source>
</evidence>
<feature type="transmembrane region" description="Helical" evidence="18">
    <location>
        <begin position="20"/>
        <end position="47"/>
    </location>
</feature>
<evidence type="ECO:0000313" key="20">
    <source>
        <dbReference type="EMBL" id="GAA5052886.1"/>
    </source>
</evidence>
<evidence type="ECO:0000256" key="15">
    <source>
        <dbReference type="ARBA" id="ARBA00033342"/>
    </source>
</evidence>
<proteinExistence type="inferred from homology"/>
<dbReference type="Pfam" id="PF02096">
    <property type="entry name" value="60KD_IMP"/>
    <property type="match status" value="1"/>
</dbReference>
<reference evidence="21" key="1">
    <citation type="journal article" date="2019" name="Int. J. Syst. Evol. Microbiol.">
        <title>The Global Catalogue of Microorganisms (GCM) 10K type strain sequencing project: providing services to taxonomists for standard genome sequencing and annotation.</title>
        <authorList>
            <consortium name="The Broad Institute Genomics Platform"/>
            <consortium name="The Broad Institute Genome Sequencing Center for Infectious Disease"/>
            <person name="Wu L."/>
            <person name="Ma J."/>
        </authorList>
    </citation>
    <scope>NUCLEOTIDE SEQUENCE [LARGE SCALE GENOMIC DNA]</scope>
    <source>
        <strain evidence="21">JCM 18298</strain>
    </source>
</reference>
<dbReference type="InterPro" id="IPR028055">
    <property type="entry name" value="YidC/Oxa/ALB_C"/>
</dbReference>
<evidence type="ECO:0000313" key="21">
    <source>
        <dbReference type="Proteomes" id="UP001500603"/>
    </source>
</evidence>
<feature type="domain" description="Membrane insertase YidC/Oxa/ALB C-terminal" evidence="19">
    <location>
        <begin position="32"/>
        <end position="259"/>
    </location>
</feature>
<evidence type="ECO:0000256" key="6">
    <source>
        <dbReference type="ARBA" id="ARBA00022692"/>
    </source>
</evidence>
<dbReference type="InterPro" id="IPR047196">
    <property type="entry name" value="YidC_ALB_C"/>
</dbReference>
<evidence type="ECO:0000256" key="10">
    <source>
        <dbReference type="ARBA" id="ARBA00023186"/>
    </source>
</evidence>
<evidence type="ECO:0000256" key="13">
    <source>
        <dbReference type="ARBA" id="ARBA00031538"/>
    </source>
</evidence>
<comment type="function">
    <text evidence="11">Required for the insertion and/or proper folding and/or complex formation of integral membrane proteins into the membrane. Involved in integration of membrane proteins that insert both dependently and independently of the Sec translocase complex, as well as at least some lipoproteins. Aids folding of multispanning membrane proteins.</text>
</comment>
<evidence type="ECO:0000256" key="17">
    <source>
        <dbReference type="SAM" id="MobiDB-lite"/>
    </source>
</evidence>
<keyword evidence="9 18" id="KW-0472">Membrane</keyword>
<keyword evidence="5" id="KW-1003">Cell membrane</keyword>
<organism evidence="20 21">
    <name type="scientific">Nocardia callitridis</name>
    <dbReference type="NCBI Taxonomy" id="648753"/>
    <lineage>
        <taxon>Bacteria</taxon>
        <taxon>Bacillati</taxon>
        <taxon>Actinomycetota</taxon>
        <taxon>Actinomycetes</taxon>
        <taxon>Mycobacteriales</taxon>
        <taxon>Nocardiaceae</taxon>
        <taxon>Nocardia</taxon>
    </lineage>
</organism>
<feature type="transmembrane region" description="Helical" evidence="18">
    <location>
        <begin position="98"/>
        <end position="118"/>
    </location>
</feature>
<feature type="region of interest" description="Disordered" evidence="17">
    <location>
        <begin position="273"/>
        <end position="293"/>
    </location>
</feature>
<evidence type="ECO:0000256" key="8">
    <source>
        <dbReference type="ARBA" id="ARBA00022989"/>
    </source>
</evidence>
<dbReference type="RefSeq" id="WP_345495561.1">
    <property type="nucleotide sequence ID" value="NZ_BAABJM010000002.1"/>
</dbReference>
<dbReference type="CDD" id="cd20070">
    <property type="entry name" value="5TM_YidC_Alb3"/>
    <property type="match status" value="1"/>
</dbReference>
<evidence type="ECO:0000256" key="12">
    <source>
        <dbReference type="ARBA" id="ARBA00026028"/>
    </source>
</evidence>
<protein>
    <recommendedName>
        <fullName evidence="3">Membrane protein insertase YidC</fullName>
    </recommendedName>
    <alternativeName>
        <fullName evidence="15">Foldase YidC</fullName>
    </alternativeName>
    <alternativeName>
        <fullName evidence="14">Membrane integrase YidC</fullName>
    </alternativeName>
    <alternativeName>
        <fullName evidence="13">Membrane protein YidC</fullName>
    </alternativeName>
</protein>
<sequence>MLDIVYYPVSAVLWMWHTAFASLFGAAGGLAWVLSIVFLVVTVRAALLPAFLKQARTQVVLRRLRPKIAAVKQKYPDDRTKQATEVQRLHKENGVTTFATLIPMVGQVLVFLGLFHVLRSFDRTAVLGHLPFLATATPMSTEQNAATPNYLFGTVDVRSFLDAHLFGAPLASNILGGGGVAVSVVGGVLVVIAAVATHFTARIGLSRQDETTALPFMRTLSLWVFPVGALLAGAVMPVSILLYYAVNNAWTLAQQHLVSRRVDAEVADEDRRRAEVRAQAAPKPGAKPQRQRR</sequence>
<evidence type="ECO:0000256" key="9">
    <source>
        <dbReference type="ARBA" id="ARBA00023136"/>
    </source>
</evidence>
<keyword evidence="7" id="KW-0653">Protein transport</keyword>
<dbReference type="Proteomes" id="UP001500603">
    <property type="component" value="Unassembled WGS sequence"/>
</dbReference>
<evidence type="ECO:0000256" key="1">
    <source>
        <dbReference type="ARBA" id="ARBA00004651"/>
    </source>
</evidence>
<evidence type="ECO:0000256" key="11">
    <source>
        <dbReference type="ARBA" id="ARBA00025034"/>
    </source>
</evidence>
<evidence type="ECO:0000256" key="3">
    <source>
        <dbReference type="ARBA" id="ARBA00015325"/>
    </source>
</evidence>
<name>A0ABP9K7Z6_9NOCA</name>